<accession>A0A3A1Y8Y9</accession>
<dbReference type="OrthoDB" id="9806974at2"/>
<dbReference type="InterPro" id="IPR002347">
    <property type="entry name" value="SDR_fam"/>
</dbReference>
<dbReference type="EMBL" id="NRJF01000143">
    <property type="protein sequence ID" value="RIY34642.1"/>
    <property type="molecule type" value="Genomic_DNA"/>
</dbReference>
<organism evidence="1 2">
    <name type="scientific">Psittacicella gerlachiana</name>
    <dbReference type="NCBI Taxonomy" id="2028574"/>
    <lineage>
        <taxon>Bacteria</taxon>
        <taxon>Pseudomonadati</taxon>
        <taxon>Pseudomonadota</taxon>
        <taxon>Gammaproteobacteria</taxon>
        <taxon>Pasteurellales</taxon>
        <taxon>Psittacicellaceae</taxon>
        <taxon>Psittacicella</taxon>
    </lineage>
</organism>
<dbReference type="AlphaFoldDB" id="A0A3A1Y8Y9"/>
<reference evidence="1 2" key="1">
    <citation type="submission" date="2017-08" db="EMBL/GenBank/DDBJ databases">
        <title>Reclassification of Bisgaard taxon 37 and 44.</title>
        <authorList>
            <person name="Christensen H."/>
        </authorList>
    </citation>
    <scope>NUCLEOTIDE SEQUENCE [LARGE SCALE GENOMIC DNA]</scope>
    <source>
        <strain evidence="1 2">EEAB3T1</strain>
    </source>
</reference>
<protein>
    <submittedName>
        <fullName evidence="1">Sugar dehydrogenase</fullName>
    </submittedName>
</protein>
<evidence type="ECO:0000313" key="2">
    <source>
        <dbReference type="Proteomes" id="UP000265964"/>
    </source>
</evidence>
<sequence length="43" mass="4396">MKRFSLKTAIITGGGSGIGKEVAKQLVLEGANVVIGGRNLAKL</sequence>
<feature type="non-terminal residue" evidence="1">
    <location>
        <position position="43"/>
    </location>
</feature>
<evidence type="ECO:0000313" key="1">
    <source>
        <dbReference type="EMBL" id="RIY34642.1"/>
    </source>
</evidence>
<dbReference type="SUPFAM" id="SSF51735">
    <property type="entry name" value="NAD(P)-binding Rossmann-fold domains"/>
    <property type="match status" value="1"/>
</dbReference>
<dbReference type="Proteomes" id="UP000265964">
    <property type="component" value="Unassembled WGS sequence"/>
</dbReference>
<gene>
    <name evidence="1" type="ORF">CKF59_05170</name>
</gene>
<dbReference type="Gene3D" id="3.40.50.720">
    <property type="entry name" value="NAD(P)-binding Rossmann-like Domain"/>
    <property type="match status" value="1"/>
</dbReference>
<dbReference type="InterPro" id="IPR036291">
    <property type="entry name" value="NAD(P)-bd_dom_sf"/>
</dbReference>
<dbReference type="RefSeq" id="WP_119534900.1">
    <property type="nucleotide sequence ID" value="NZ_NRJF01000143.1"/>
</dbReference>
<dbReference type="Pfam" id="PF00106">
    <property type="entry name" value="adh_short"/>
    <property type="match status" value="1"/>
</dbReference>
<proteinExistence type="predicted"/>
<name>A0A3A1Y8Y9_9GAMM</name>
<keyword evidence="2" id="KW-1185">Reference proteome</keyword>
<comment type="caution">
    <text evidence="1">The sequence shown here is derived from an EMBL/GenBank/DDBJ whole genome shotgun (WGS) entry which is preliminary data.</text>
</comment>